<accession>A0AA38IF25</accession>
<name>A0AA38IF25_9CUCU</name>
<keyword evidence="3" id="KW-1185">Reference proteome</keyword>
<evidence type="ECO:0000313" key="3">
    <source>
        <dbReference type="Proteomes" id="UP001168821"/>
    </source>
</evidence>
<dbReference type="SUPFAM" id="SSF53098">
    <property type="entry name" value="Ribonuclease H-like"/>
    <property type="match status" value="1"/>
</dbReference>
<gene>
    <name evidence="2" type="ORF">Zmor_014352</name>
</gene>
<dbReference type="PANTHER" id="PTHR46289:SF17">
    <property type="entry name" value="HAT C-TERMINAL DIMERISATION DOMAIN-CONTAINING PROTEIN"/>
    <property type="match status" value="1"/>
</dbReference>
<reference evidence="2" key="1">
    <citation type="journal article" date="2023" name="G3 (Bethesda)">
        <title>Whole genome assemblies of Zophobas morio and Tenebrio molitor.</title>
        <authorList>
            <person name="Kaur S."/>
            <person name="Stinson S.A."/>
            <person name="diCenzo G.C."/>
        </authorList>
    </citation>
    <scope>NUCLEOTIDE SEQUENCE</scope>
    <source>
        <strain evidence="2">QUZm001</strain>
    </source>
</reference>
<dbReference type="GO" id="GO:0046983">
    <property type="term" value="F:protein dimerization activity"/>
    <property type="evidence" value="ECO:0007669"/>
    <property type="project" value="InterPro"/>
</dbReference>
<feature type="domain" description="HAT C-terminal dimerisation" evidence="1">
    <location>
        <begin position="136"/>
        <end position="216"/>
    </location>
</feature>
<dbReference type="InterPro" id="IPR012337">
    <property type="entry name" value="RNaseH-like_sf"/>
</dbReference>
<comment type="caution">
    <text evidence="2">The sequence shown here is derived from an EMBL/GenBank/DDBJ whole genome shotgun (WGS) entry which is preliminary data.</text>
</comment>
<dbReference type="InterPro" id="IPR052958">
    <property type="entry name" value="IFN-induced_PKR_regulator"/>
</dbReference>
<evidence type="ECO:0000313" key="2">
    <source>
        <dbReference type="EMBL" id="KAJ3655215.1"/>
    </source>
</evidence>
<evidence type="ECO:0000259" key="1">
    <source>
        <dbReference type="Pfam" id="PF05699"/>
    </source>
</evidence>
<dbReference type="PANTHER" id="PTHR46289">
    <property type="entry name" value="52 KDA REPRESSOR OF THE INHIBITOR OF THE PROTEIN KINASE-LIKE PROTEIN-RELATED"/>
    <property type="match status" value="1"/>
</dbReference>
<proteinExistence type="predicted"/>
<dbReference type="Pfam" id="PF05699">
    <property type="entry name" value="Dimer_Tnp_hAT"/>
    <property type="match status" value="1"/>
</dbReference>
<dbReference type="EMBL" id="JALNTZ010000004">
    <property type="protein sequence ID" value="KAJ3655215.1"/>
    <property type="molecule type" value="Genomic_DNA"/>
</dbReference>
<protein>
    <recommendedName>
        <fullName evidence="1">HAT C-terminal dimerisation domain-containing protein</fullName>
    </recommendedName>
</protein>
<organism evidence="2 3">
    <name type="scientific">Zophobas morio</name>
    <dbReference type="NCBI Taxonomy" id="2755281"/>
    <lineage>
        <taxon>Eukaryota</taxon>
        <taxon>Metazoa</taxon>
        <taxon>Ecdysozoa</taxon>
        <taxon>Arthropoda</taxon>
        <taxon>Hexapoda</taxon>
        <taxon>Insecta</taxon>
        <taxon>Pterygota</taxon>
        <taxon>Neoptera</taxon>
        <taxon>Endopterygota</taxon>
        <taxon>Coleoptera</taxon>
        <taxon>Polyphaga</taxon>
        <taxon>Cucujiformia</taxon>
        <taxon>Tenebrionidae</taxon>
        <taxon>Zophobas</taxon>
    </lineage>
</organism>
<dbReference type="AlphaFoldDB" id="A0AA38IF25"/>
<sequence length="244" mass="28005">MREEDFSEFSSIYAETEKICQENNIDLASNEEIRKKSRIKIPKKFEKYIVDQTIQDIQLNSKDDFRIHIFFPAIDLVISELENRFGQTKPIIDAVAALHPSNTLFLNFDALTPLATFYQSNLDLLKSELMILPTALTTYENEKNVKITTIMELLDMLEIYKIAFIETYKLAVISATIPVSSAACERTFSTLKRLKTCVRNSMTNERLIHLAVINVESAVAKSLNIEDIVKEFDAAHNNRRILLH</sequence>
<dbReference type="InterPro" id="IPR008906">
    <property type="entry name" value="HATC_C_dom"/>
</dbReference>
<dbReference type="Proteomes" id="UP001168821">
    <property type="component" value="Unassembled WGS sequence"/>
</dbReference>